<dbReference type="OrthoDB" id="541276at2759"/>
<dbReference type="PANTHER" id="PTHR24346:SF75">
    <property type="entry name" value="AURORA KINASE"/>
    <property type="match status" value="1"/>
</dbReference>
<dbReference type="GO" id="GO:0005737">
    <property type="term" value="C:cytoplasm"/>
    <property type="evidence" value="ECO:0007669"/>
    <property type="project" value="TreeGrafter"/>
</dbReference>
<reference evidence="6" key="2">
    <citation type="submission" date="2024-04" db="EMBL/GenBank/DDBJ databases">
        <authorList>
            <person name="Chen Y."/>
            <person name="Shah S."/>
            <person name="Dougan E. K."/>
            <person name="Thang M."/>
            <person name="Chan C."/>
        </authorList>
    </citation>
    <scope>NUCLEOTIDE SEQUENCE [LARGE SCALE GENOMIC DNA]</scope>
</reference>
<dbReference type="EMBL" id="CAMXCT010003417">
    <property type="protein sequence ID" value="CAI4004348.1"/>
    <property type="molecule type" value="Genomic_DNA"/>
</dbReference>
<feature type="domain" description="Protein kinase" evidence="4">
    <location>
        <begin position="110"/>
        <end position="396"/>
    </location>
</feature>
<organism evidence="5">
    <name type="scientific">Cladocopium goreaui</name>
    <dbReference type="NCBI Taxonomy" id="2562237"/>
    <lineage>
        <taxon>Eukaryota</taxon>
        <taxon>Sar</taxon>
        <taxon>Alveolata</taxon>
        <taxon>Dinophyceae</taxon>
        <taxon>Suessiales</taxon>
        <taxon>Symbiodiniaceae</taxon>
        <taxon>Cladocopium</taxon>
    </lineage>
</organism>
<evidence type="ECO:0000256" key="3">
    <source>
        <dbReference type="SAM" id="MobiDB-lite"/>
    </source>
</evidence>
<dbReference type="PROSITE" id="PS50011">
    <property type="entry name" value="PROTEIN_KINASE_DOM"/>
    <property type="match status" value="1"/>
</dbReference>
<comment type="caution">
    <text evidence="5">The sequence shown here is derived from an EMBL/GenBank/DDBJ whole genome shotgun (WGS) entry which is preliminary data.</text>
</comment>
<keyword evidence="7" id="KW-0418">Kinase</keyword>
<name>A0A9P1D855_9DINO</name>
<feature type="compositionally biased region" description="Low complexity" evidence="3">
    <location>
        <begin position="32"/>
        <end position="47"/>
    </location>
</feature>
<sequence length="398" mass="44764">MNFVKNFLIRTSRCMENQETENADPTPGPRYGTSTNGSSTSTTHTSGMFKDISSKTPVFGVVRCDSANSSTAEPDSDREEMLILHGDIGHDIQVCVEKVGDTRRWRNDRFEKVKLLQNAARNQGRVELMTDLSTGKFVAVKRMPISWTGFNQKDFMRRHETELEMPWVDIALAKYLSMQGVDFVCDPVGTFQDESETFFVSRFADKGDLFEWCQNGPTPGLEREALLRPLVQQLCDSMKYLHSLGIAHCDLSLGNILLMTSGDGNLQIKLIDFGMAAIKQPRIIGARGKPSYQAPEMHKADYDPLLSDAFAVGVVIFGMVAQDYPWLSTKPGGCKCFDFSSTKGLRAYLQKRKARNSNGARLAEVFTEPLVQLLEMLLQNLPEHRARLEHSDFPWLDE</sequence>
<reference evidence="5" key="1">
    <citation type="submission" date="2022-10" db="EMBL/GenBank/DDBJ databases">
        <authorList>
            <person name="Chen Y."/>
            <person name="Dougan E. K."/>
            <person name="Chan C."/>
            <person name="Rhodes N."/>
            <person name="Thang M."/>
        </authorList>
    </citation>
    <scope>NUCLEOTIDE SEQUENCE</scope>
</reference>
<keyword evidence="2" id="KW-0067">ATP-binding</keyword>
<dbReference type="Pfam" id="PF00069">
    <property type="entry name" value="Pkinase"/>
    <property type="match status" value="1"/>
</dbReference>
<keyword evidence="7" id="KW-0808">Transferase</keyword>
<keyword evidence="1" id="KW-0547">Nucleotide-binding</keyword>
<dbReference type="PANTHER" id="PTHR24346">
    <property type="entry name" value="MAP/MICROTUBULE AFFINITY-REGULATING KINASE"/>
    <property type="match status" value="1"/>
</dbReference>
<proteinExistence type="predicted"/>
<keyword evidence="8" id="KW-1185">Reference proteome</keyword>
<evidence type="ECO:0000256" key="2">
    <source>
        <dbReference type="ARBA" id="ARBA00022840"/>
    </source>
</evidence>
<evidence type="ECO:0000313" key="5">
    <source>
        <dbReference type="EMBL" id="CAI4004348.1"/>
    </source>
</evidence>
<dbReference type="EMBL" id="CAMXCT030003417">
    <property type="protein sequence ID" value="CAL4791660.1"/>
    <property type="molecule type" value="Genomic_DNA"/>
</dbReference>
<gene>
    <name evidence="5" type="ORF">C1SCF055_LOCUS30139</name>
</gene>
<dbReference type="EMBL" id="CAMXCT020003417">
    <property type="protein sequence ID" value="CAL1157723.1"/>
    <property type="molecule type" value="Genomic_DNA"/>
</dbReference>
<dbReference type="GO" id="GO:0035556">
    <property type="term" value="P:intracellular signal transduction"/>
    <property type="evidence" value="ECO:0007669"/>
    <property type="project" value="TreeGrafter"/>
</dbReference>
<dbReference type="InterPro" id="IPR011009">
    <property type="entry name" value="Kinase-like_dom_sf"/>
</dbReference>
<accession>A0A9P1D855</accession>
<feature type="region of interest" description="Disordered" evidence="3">
    <location>
        <begin position="15"/>
        <end position="49"/>
    </location>
</feature>
<evidence type="ECO:0000313" key="8">
    <source>
        <dbReference type="Proteomes" id="UP001152797"/>
    </source>
</evidence>
<dbReference type="AlphaFoldDB" id="A0A9P1D855"/>
<evidence type="ECO:0000313" key="7">
    <source>
        <dbReference type="EMBL" id="CAL4791660.1"/>
    </source>
</evidence>
<dbReference type="SMART" id="SM00220">
    <property type="entry name" value="S_TKc"/>
    <property type="match status" value="1"/>
</dbReference>
<evidence type="ECO:0000313" key="6">
    <source>
        <dbReference type="EMBL" id="CAL1157723.1"/>
    </source>
</evidence>
<dbReference type="CDD" id="cd00180">
    <property type="entry name" value="PKc"/>
    <property type="match status" value="1"/>
</dbReference>
<dbReference type="InterPro" id="IPR000719">
    <property type="entry name" value="Prot_kinase_dom"/>
</dbReference>
<dbReference type="GO" id="GO:0004674">
    <property type="term" value="F:protein serine/threonine kinase activity"/>
    <property type="evidence" value="ECO:0007669"/>
    <property type="project" value="UniProtKB-KW"/>
</dbReference>
<dbReference type="Gene3D" id="1.10.510.10">
    <property type="entry name" value="Transferase(Phosphotransferase) domain 1"/>
    <property type="match status" value="1"/>
</dbReference>
<dbReference type="Proteomes" id="UP001152797">
    <property type="component" value="Unassembled WGS sequence"/>
</dbReference>
<evidence type="ECO:0000259" key="4">
    <source>
        <dbReference type="PROSITE" id="PS50011"/>
    </source>
</evidence>
<evidence type="ECO:0000256" key="1">
    <source>
        <dbReference type="ARBA" id="ARBA00022741"/>
    </source>
</evidence>
<dbReference type="SUPFAM" id="SSF56112">
    <property type="entry name" value="Protein kinase-like (PK-like)"/>
    <property type="match status" value="1"/>
</dbReference>
<keyword evidence="7" id="KW-0723">Serine/threonine-protein kinase</keyword>
<protein>
    <submittedName>
        <fullName evidence="7">Non-specific serine/threonine protein kinase</fullName>
    </submittedName>
</protein>
<dbReference type="GO" id="GO:0005524">
    <property type="term" value="F:ATP binding"/>
    <property type="evidence" value="ECO:0007669"/>
    <property type="project" value="UniProtKB-KW"/>
</dbReference>